<dbReference type="PRINTS" id="PR00237">
    <property type="entry name" value="GPCRRHODOPSN"/>
</dbReference>
<dbReference type="InterPro" id="IPR000276">
    <property type="entry name" value="GPCR_Rhodpsn"/>
</dbReference>
<dbReference type="OrthoDB" id="5969208at2759"/>
<keyword evidence="8" id="KW-0325">Glycoprotein</keyword>
<dbReference type="SUPFAM" id="SSF81321">
    <property type="entry name" value="Family A G protein-coupled receptor-like"/>
    <property type="match status" value="1"/>
</dbReference>
<evidence type="ECO:0000256" key="2">
    <source>
        <dbReference type="ARBA" id="ARBA00022475"/>
    </source>
</evidence>
<dbReference type="KEGG" id="aten:116293935"/>
<feature type="domain" description="G-protein coupled receptors family 1 profile" evidence="11">
    <location>
        <begin position="66"/>
        <end position="306"/>
    </location>
</feature>
<dbReference type="InParanoid" id="A0A6P8HXA7"/>
<feature type="transmembrane region" description="Helical" evidence="10">
    <location>
        <begin position="193"/>
        <end position="212"/>
    </location>
</feature>
<dbReference type="PANTHER" id="PTHR24246:SF27">
    <property type="entry name" value="ADENOSINE RECEPTOR, ISOFORM A"/>
    <property type="match status" value="1"/>
</dbReference>
<dbReference type="RefSeq" id="XP_031557300.1">
    <property type="nucleotide sequence ID" value="XM_031701440.1"/>
</dbReference>
<keyword evidence="4 10" id="KW-1133">Transmembrane helix</keyword>
<dbReference type="Gene3D" id="1.20.1070.10">
    <property type="entry name" value="Rhodopsin 7-helix transmembrane proteins"/>
    <property type="match status" value="1"/>
</dbReference>
<keyword evidence="6 10" id="KW-0472">Membrane</keyword>
<organism evidence="12 13">
    <name type="scientific">Actinia tenebrosa</name>
    <name type="common">Australian red waratah sea anemone</name>
    <dbReference type="NCBI Taxonomy" id="6105"/>
    <lineage>
        <taxon>Eukaryota</taxon>
        <taxon>Metazoa</taxon>
        <taxon>Cnidaria</taxon>
        <taxon>Anthozoa</taxon>
        <taxon>Hexacorallia</taxon>
        <taxon>Actiniaria</taxon>
        <taxon>Actiniidae</taxon>
        <taxon>Actinia</taxon>
    </lineage>
</organism>
<dbReference type="CDD" id="cd00637">
    <property type="entry name" value="7tm_classA_rhodopsin-like"/>
    <property type="match status" value="1"/>
</dbReference>
<proteinExistence type="predicted"/>
<dbReference type="PANTHER" id="PTHR24246">
    <property type="entry name" value="OLFACTORY RECEPTOR AND ADENOSINE RECEPTOR"/>
    <property type="match status" value="1"/>
</dbReference>
<protein>
    <submittedName>
        <fullName evidence="13">D(2) dopamine receptor-like</fullName>
    </submittedName>
</protein>
<dbReference type="GO" id="GO:0004930">
    <property type="term" value="F:G protein-coupled receptor activity"/>
    <property type="evidence" value="ECO:0007669"/>
    <property type="project" value="UniProtKB-KW"/>
</dbReference>
<sequence>MTSIATAITPQGHQNTSSQDNIKQEFVAVNNMAFGEDHCKAVDPPLELSITTSVITILLTIITLPGNLFICVAMAKDPNKNLRTSFNYLLLNIAVSDLIIGTVTDPLVVYFHIREGLGYKVSSFVVPHMSFFIGCTASLLSIAMLAIERSIAANSNFHRRLTKNRVTIMSMVIWVFSVAFPCMYFKIGYLKMSFVFSILMLVVTSVIVMTFIRIFSNIRRNKVAPQTSEVDDSTAKMRLKRTECERRVTSIFRAILIFYTICSVPALIFIFIVNICSTCSCQLIHWSRDFIQLCVLINCCGNQFLYAWRMRCFTRAFKALVKQRVTKQEGSTAYFSNTAERS</sequence>
<keyword evidence="3 10" id="KW-0812">Transmembrane</keyword>
<dbReference type="InterPro" id="IPR017452">
    <property type="entry name" value="GPCR_Rhodpsn_7TM"/>
</dbReference>
<gene>
    <name evidence="13" type="primary">LOC116293935</name>
</gene>
<evidence type="ECO:0000313" key="13">
    <source>
        <dbReference type="RefSeq" id="XP_031557300.1"/>
    </source>
</evidence>
<evidence type="ECO:0000256" key="10">
    <source>
        <dbReference type="SAM" id="Phobius"/>
    </source>
</evidence>
<feature type="transmembrane region" description="Helical" evidence="10">
    <location>
        <begin position="168"/>
        <end position="187"/>
    </location>
</feature>
<evidence type="ECO:0000313" key="12">
    <source>
        <dbReference type="Proteomes" id="UP000515163"/>
    </source>
</evidence>
<keyword evidence="5" id="KW-0297">G-protein coupled receptor</keyword>
<evidence type="ECO:0000256" key="4">
    <source>
        <dbReference type="ARBA" id="ARBA00022989"/>
    </source>
</evidence>
<evidence type="ECO:0000256" key="6">
    <source>
        <dbReference type="ARBA" id="ARBA00023136"/>
    </source>
</evidence>
<keyword evidence="7" id="KW-0675">Receptor</keyword>
<comment type="subcellular location">
    <subcellularLocation>
        <location evidence="1">Cell membrane</location>
        <topology evidence="1">Multi-pass membrane protein</topology>
    </subcellularLocation>
</comment>
<keyword evidence="12" id="KW-1185">Reference proteome</keyword>
<evidence type="ECO:0000256" key="9">
    <source>
        <dbReference type="ARBA" id="ARBA00023224"/>
    </source>
</evidence>
<feature type="transmembrane region" description="Helical" evidence="10">
    <location>
        <begin position="87"/>
        <end position="113"/>
    </location>
</feature>
<dbReference type="GO" id="GO:0005886">
    <property type="term" value="C:plasma membrane"/>
    <property type="evidence" value="ECO:0007669"/>
    <property type="project" value="UniProtKB-SubCell"/>
</dbReference>
<dbReference type="PROSITE" id="PS50262">
    <property type="entry name" value="G_PROTEIN_RECEP_F1_2"/>
    <property type="match status" value="1"/>
</dbReference>
<evidence type="ECO:0000256" key="7">
    <source>
        <dbReference type="ARBA" id="ARBA00023170"/>
    </source>
</evidence>
<evidence type="ECO:0000256" key="5">
    <source>
        <dbReference type="ARBA" id="ARBA00023040"/>
    </source>
</evidence>
<feature type="transmembrane region" description="Helical" evidence="10">
    <location>
        <begin position="125"/>
        <end position="147"/>
    </location>
</feature>
<dbReference type="AlphaFoldDB" id="A0A6P8HXA7"/>
<name>A0A6P8HXA7_ACTTE</name>
<evidence type="ECO:0000256" key="8">
    <source>
        <dbReference type="ARBA" id="ARBA00023180"/>
    </source>
</evidence>
<keyword evidence="9" id="KW-0807">Transducer</keyword>
<dbReference type="Proteomes" id="UP000515163">
    <property type="component" value="Unplaced"/>
</dbReference>
<feature type="transmembrane region" description="Helical" evidence="10">
    <location>
        <begin position="251"/>
        <end position="273"/>
    </location>
</feature>
<evidence type="ECO:0000256" key="3">
    <source>
        <dbReference type="ARBA" id="ARBA00022692"/>
    </source>
</evidence>
<reference evidence="13" key="1">
    <citation type="submission" date="2025-08" db="UniProtKB">
        <authorList>
            <consortium name="RefSeq"/>
        </authorList>
    </citation>
    <scope>IDENTIFICATION</scope>
    <source>
        <tissue evidence="13">Tentacle</tissue>
    </source>
</reference>
<evidence type="ECO:0000259" key="11">
    <source>
        <dbReference type="PROSITE" id="PS50262"/>
    </source>
</evidence>
<dbReference type="GeneID" id="116293935"/>
<dbReference type="Pfam" id="PF00001">
    <property type="entry name" value="7tm_1"/>
    <property type="match status" value="1"/>
</dbReference>
<accession>A0A6P8HXA7</accession>
<evidence type="ECO:0000256" key="1">
    <source>
        <dbReference type="ARBA" id="ARBA00004651"/>
    </source>
</evidence>
<feature type="transmembrane region" description="Helical" evidence="10">
    <location>
        <begin position="54"/>
        <end position="75"/>
    </location>
</feature>
<keyword evidence="2" id="KW-1003">Cell membrane</keyword>